<evidence type="ECO:0000259" key="1">
    <source>
        <dbReference type="Pfam" id="PF04773"/>
    </source>
</evidence>
<name>A0A383RXL2_9PSED</name>
<dbReference type="AlphaFoldDB" id="A0A383RXL2"/>
<sequence length="316" mass="35201">MSQNESRVVDEAAEWMALLQSGHASPEEQRAFVHWRDSHPRHAEIISRMGGGLKQLPLDTLRAIPRETVLRSVNSPSTRRRFVGKSLSVLAVGMLAMGLGRRYGLVALPSELHTSTGERRAFTLEDGSALTLNARTRVAVQFSAHERVLSLHCGELLVDVARDPARPFVVETDHGRMRALGTRFLVQRKADSTRIVMLHSKVEVSTRSGLRQIVSAGQSVRFDQHAYLAMGASSGDESSWTDGQLALYDRPLAELVEHLRSYRRGIIVVSPEVASLRISGLYFLDDTDRTLQLLQLSLPITVRFHTPLWVSIEPRG</sequence>
<gene>
    <name evidence="3" type="primary">fecR</name>
    <name evidence="3" type="ORF">CCOS865_04107</name>
</gene>
<evidence type="ECO:0000313" key="4">
    <source>
        <dbReference type="Proteomes" id="UP000263595"/>
    </source>
</evidence>
<reference evidence="4" key="1">
    <citation type="submission" date="2018-08" db="EMBL/GenBank/DDBJ databases">
        <authorList>
            <person name="Blom J."/>
        </authorList>
    </citation>
    <scope>NUCLEOTIDE SEQUENCE [LARGE SCALE GENOMIC DNA]</scope>
    <source>
        <strain evidence="4">CCOS 865</strain>
    </source>
</reference>
<dbReference type="GO" id="GO:0016989">
    <property type="term" value="F:sigma factor antagonist activity"/>
    <property type="evidence" value="ECO:0007669"/>
    <property type="project" value="TreeGrafter"/>
</dbReference>
<dbReference type="Pfam" id="PF16220">
    <property type="entry name" value="DUF4880"/>
    <property type="match status" value="1"/>
</dbReference>
<dbReference type="Pfam" id="PF04773">
    <property type="entry name" value="FecR"/>
    <property type="match status" value="1"/>
</dbReference>
<protein>
    <submittedName>
        <fullName evidence="3">Protein FecR</fullName>
    </submittedName>
</protein>
<organism evidence="3 4">
    <name type="scientific">Pseudomonas reidholzensis</name>
    <dbReference type="NCBI Taxonomy" id="1785162"/>
    <lineage>
        <taxon>Bacteria</taxon>
        <taxon>Pseudomonadati</taxon>
        <taxon>Pseudomonadota</taxon>
        <taxon>Gammaproteobacteria</taxon>
        <taxon>Pseudomonadales</taxon>
        <taxon>Pseudomonadaceae</taxon>
        <taxon>Pseudomonas</taxon>
    </lineage>
</organism>
<dbReference type="OrthoDB" id="8641865at2"/>
<dbReference type="PANTHER" id="PTHR30273:SF2">
    <property type="entry name" value="PROTEIN FECR"/>
    <property type="match status" value="1"/>
</dbReference>
<feature type="domain" description="FecR protein" evidence="1">
    <location>
        <begin position="111"/>
        <end position="203"/>
    </location>
</feature>
<evidence type="ECO:0000313" key="3">
    <source>
        <dbReference type="EMBL" id="SYX91827.1"/>
    </source>
</evidence>
<evidence type="ECO:0000259" key="2">
    <source>
        <dbReference type="Pfam" id="PF16220"/>
    </source>
</evidence>
<accession>A0A383RXL2</accession>
<dbReference type="PIRSF" id="PIRSF018266">
    <property type="entry name" value="FecR"/>
    <property type="match status" value="1"/>
</dbReference>
<dbReference type="RefSeq" id="WP_119144349.1">
    <property type="nucleotide sequence ID" value="NZ_CBCSFL010000001.1"/>
</dbReference>
<proteinExistence type="predicted"/>
<feature type="domain" description="FecR N-terminal" evidence="2">
    <location>
        <begin position="10"/>
        <end position="44"/>
    </location>
</feature>
<dbReference type="InterPro" id="IPR006860">
    <property type="entry name" value="FecR"/>
</dbReference>
<keyword evidence="4" id="KW-1185">Reference proteome</keyword>
<dbReference type="PANTHER" id="PTHR30273">
    <property type="entry name" value="PERIPLASMIC SIGNAL SENSOR AND SIGMA FACTOR ACTIVATOR FECR-RELATED"/>
    <property type="match status" value="1"/>
</dbReference>
<dbReference type="Gene3D" id="2.60.120.1440">
    <property type="match status" value="1"/>
</dbReference>
<dbReference type="Proteomes" id="UP000263595">
    <property type="component" value="Unassembled WGS sequence"/>
</dbReference>
<dbReference type="InterPro" id="IPR012373">
    <property type="entry name" value="Ferrdict_sens_TM"/>
</dbReference>
<dbReference type="EMBL" id="UNOZ01000030">
    <property type="protein sequence ID" value="SYX91827.1"/>
    <property type="molecule type" value="Genomic_DNA"/>
</dbReference>
<dbReference type="InterPro" id="IPR032623">
    <property type="entry name" value="FecR_N"/>
</dbReference>